<dbReference type="SUPFAM" id="SSF52799">
    <property type="entry name" value="(Phosphotyrosine protein) phosphatases II"/>
    <property type="match status" value="1"/>
</dbReference>
<sequence>MRRLSDDFAVSPQITVEDLPAIWEAGYRTLICNRPDGEETGQTDVAKIESAARDMGFTFFGIPAVSGRAAMPHAIQTRKALENAPKPVFAYCRTGTRCTVIWSLMMLGEMEDADILASAAAAGYDMSALIHVD</sequence>
<dbReference type="Gene3D" id="3.90.190.10">
    <property type="entry name" value="Protein tyrosine phosphatase superfamily"/>
    <property type="match status" value="1"/>
</dbReference>
<evidence type="ECO:0000259" key="1">
    <source>
        <dbReference type="Pfam" id="PF04273"/>
    </source>
</evidence>
<dbReference type="InterPro" id="IPR029021">
    <property type="entry name" value="Prot-tyrosine_phosphatase-like"/>
</dbReference>
<gene>
    <name evidence="2" type="ORF">BAR1_05775</name>
</gene>
<evidence type="ECO:0000313" key="2">
    <source>
        <dbReference type="EMBL" id="AXX99706.1"/>
    </source>
</evidence>
<protein>
    <submittedName>
        <fullName evidence="2">TIGR01244 family phosphatase</fullName>
    </submittedName>
</protein>
<organism evidence="2 3">
    <name type="scientific">Profundibacter amoris</name>
    <dbReference type="NCBI Taxonomy" id="2171755"/>
    <lineage>
        <taxon>Bacteria</taxon>
        <taxon>Pseudomonadati</taxon>
        <taxon>Pseudomonadota</taxon>
        <taxon>Alphaproteobacteria</taxon>
        <taxon>Rhodobacterales</taxon>
        <taxon>Paracoccaceae</taxon>
        <taxon>Profundibacter</taxon>
    </lineage>
</organism>
<name>A0A347ULH8_9RHOB</name>
<feature type="domain" description="Beta-lactamase hydrolase-like protein phosphatase-like" evidence="1">
    <location>
        <begin position="1"/>
        <end position="105"/>
    </location>
</feature>
<dbReference type="Proteomes" id="UP000261704">
    <property type="component" value="Chromosome"/>
</dbReference>
<evidence type="ECO:0000313" key="3">
    <source>
        <dbReference type="Proteomes" id="UP000261704"/>
    </source>
</evidence>
<dbReference type="AlphaFoldDB" id="A0A347ULH8"/>
<dbReference type="NCBIfam" id="TIGR01244">
    <property type="entry name" value="TIGR01244 family sulfur transferase"/>
    <property type="match status" value="1"/>
</dbReference>
<keyword evidence="3" id="KW-1185">Reference proteome</keyword>
<dbReference type="OrthoDB" id="9805710at2"/>
<dbReference type="Pfam" id="PF04273">
    <property type="entry name" value="BLH_phosphatase"/>
    <property type="match status" value="1"/>
</dbReference>
<dbReference type="GO" id="GO:0016787">
    <property type="term" value="F:hydrolase activity"/>
    <property type="evidence" value="ECO:0007669"/>
    <property type="project" value="InterPro"/>
</dbReference>
<dbReference type="InterPro" id="IPR005939">
    <property type="entry name" value="BLH_phosphatase-like"/>
</dbReference>
<reference evidence="2 3" key="1">
    <citation type="submission" date="2018-09" db="EMBL/GenBank/DDBJ databases">
        <title>Profundibacter amoris BAR1 gen. nov., sp. nov., a new member of the Roseobacter clade isolated at Lokis Castle Vent Field on the Arctic Mid-Oceanic Ridge.</title>
        <authorList>
            <person name="Le Moine Bauer S."/>
            <person name="Sjoeberg A.G."/>
            <person name="L'Haridon S."/>
            <person name="Stokke R."/>
            <person name="Roalkvam I."/>
            <person name="Steen I.H."/>
            <person name="Dahle H."/>
        </authorList>
    </citation>
    <scope>NUCLEOTIDE SEQUENCE [LARGE SCALE GENOMIC DNA]</scope>
    <source>
        <strain evidence="2 3">BAR1</strain>
    </source>
</reference>
<dbReference type="EMBL" id="CP032125">
    <property type="protein sequence ID" value="AXX99706.1"/>
    <property type="molecule type" value="Genomic_DNA"/>
</dbReference>
<proteinExistence type="predicted"/>
<dbReference type="KEGG" id="pamo:BAR1_05775"/>
<accession>A0A347ULH8</accession>